<keyword evidence="1" id="KW-0472">Membrane</keyword>
<keyword evidence="4" id="KW-1185">Reference proteome</keyword>
<dbReference type="EMBL" id="WTYY01000002">
    <property type="protein sequence ID" value="MXO87912.1"/>
    <property type="molecule type" value="Genomic_DNA"/>
</dbReference>
<evidence type="ECO:0000313" key="3">
    <source>
        <dbReference type="EMBL" id="MXO87912.1"/>
    </source>
</evidence>
<proteinExistence type="predicted"/>
<dbReference type="AlphaFoldDB" id="A0A844ZKW2"/>
<gene>
    <name evidence="3" type="ORF">GRI32_04070</name>
</gene>
<keyword evidence="1" id="KW-0812">Transmembrane</keyword>
<dbReference type="Pfam" id="PF09976">
    <property type="entry name" value="TPR_21"/>
    <property type="match status" value="1"/>
</dbReference>
<protein>
    <submittedName>
        <fullName evidence="3">Tetratricopeptide repeat protein</fullName>
    </submittedName>
</protein>
<dbReference type="Proteomes" id="UP000435243">
    <property type="component" value="Unassembled WGS sequence"/>
</dbReference>
<dbReference type="OrthoDB" id="7173339at2"/>
<feature type="domain" description="Ancillary SecYEG translocon subunit/Cell division coordinator CpoB TPR" evidence="2">
    <location>
        <begin position="35"/>
        <end position="198"/>
    </location>
</feature>
<dbReference type="InterPro" id="IPR018704">
    <property type="entry name" value="SecYEG/CpoB_TPR"/>
</dbReference>
<evidence type="ECO:0000256" key="1">
    <source>
        <dbReference type="SAM" id="Phobius"/>
    </source>
</evidence>
<sequence length="254" mass="27130">MTIQSGKPETRDLEQEMLMREVDEAVRNDTVGTAFKKYGVTAGIVLALGLASFAGYLYWHSSQEASLEEQSEQLVLAIDELDAGNLSVADEELAALSADGSPGAMASANMLRAAIALEQDRPQDAVAFYDRVANNADAPPPMRDAATVRSVAIQFDDMEPQAVIDRLGPLAVADSDWFGSAGELVAMAYLAQGREDQAGPLLVQIAKDEDVPQSLRARTRQLAGLLGFDAVEDVEETLAEMRGDDAEQAQGAAQ</sequence>
<organism evidence="3 4">
    <name type="scientific">Alteraurantiacibacter aestuarii</name>
    <dbReference type="NCBI Taxonomy" id="650004"/>
    <lineage>
        <taxon>Bacteria</taxon>
        <taxon>Pseudomonadati</taxon>
        <taxon>Pseudomonadota</taxon>
        <taxon>Alphaproteobacteria</taxon>
        <taxon>Sphingomonadales</taxon>
        <taxon>Erythrobacteraceae</taxon>
        <taxon>Alteraurantiacibacter</taxon>
    </lineage>
</organism>
<comment type="caution">
    <text evidence="3">The sequence shown here is derived from an EMBL/GenBank/DDBJ whole genome shotgun (WGS) entry which is preliminary data.</text>
</comment>
<reference evidence="3 4" key="1">
    <citation type="submission" date="2019-12" db="EMBL/GenBank/DDBJ databases">
        <title>Genomic-based taxomic classification of the family Erythrobacteraceae.</title>
        <authorList>
            <person name="Xu L."/>
        </authorList>
    </citation>
    <scope>NUCLEOTIDE SEQUENCE [LARGE SCALE GENOMIC DNA]</scope>
    <source>
        <strain evidence="3 4">JCM 16339</strain>
    </source>
</reference>
<feature type="transmembrane region" description="Helical" evidence="1">
    <location>
        <begin position="38"/>
        <end position="59"/>
    </location>
</feature>
<dbReference type="RefSeq" id="WP_160589855.1">
    <property type="nucleotide sequence ID" value="NZ_BAAAFP010000002.1"/>
</dbReference>
<accession>A0A844ZKW2</accession>
<name>A0A844ZKW2_9SPHN</name>
<keyword evidence="1" id="KW-1133">Transmembrane helix</keyword>
<evidence type="ECO:0000313" key="4">
    <source>
        <dbReference type="Proteomes" id="UP000435243"/>
    </source>
</evidence>
<evidence type="ECO:0000259" key="2">
    <source>
        <dbReference type="Pfam" id="PF09976"/>
    </source>
</evidence>